<keyword evidence="3" id="KW-1185">Reference proteome</keyword>
<accession>A0A2G5SQ37</accession>
<evidence type="ECO:0000256" key="1">
    <source>
        <dbReference type="SAM" id="MobiDB-lite"/>
    </source>
</evidence>
<organism evidence="2 3">
    <name type="scientific">Caenorhabditis nigoni</name>
    <dbReference type="NCBI Taxonomy" id="1611254"/>
    <lineage>
        <taxon>Eukaryota</taxon>
        <taxon>Metazoa</taxon>
        <taxon>Ecdysozoa</taxon>
        <taxon>Nematoda</taxon>
        <taxon>Chromadorea</taxon>
        <taxon>Rhabditida</taxon>
        <taxon>Rhabditina</taxon>
        <taxon>Rhabditomorpha</taxon>
        <taxon>Rhabditoidea</taxon>
        <taxon>Rhabditidae</taxon>
        <taxon>Peloderinae</taxon>
        <taxon>Caenorhabditis</taxon>
    </lineage>
</organism>
<gene>
    <name evidence="2" type="primary">Cnig_chr_X.g23421</name>
    <name evidence="2" type="ORF">B9Z55_023421</name>
</gene>
<feature type="region of interest" description="Disordered" evidence="1">
    <location>
        <begin position="187"/>
        <end position="207"/>
    </location>
</feature>
<name>A0A2G5SQ37_9PELO</name>
<comment type="caution">
    <text evidence="2">The sequence shown here is derived from an EMBL/GenBank/DDBJ whole genome shotgun (WGS) entry which is preliminary data.</text>
</comment>
<proteinExistence type="predicted"/>
<protein>
    <submittedName>
        <fullName evidence="2">Uncharacterized protein</fullName>
    </submittedName>
</protein>
<evidence type="ECO:0000313" key="3">
    <source>
        <dbReference type="Proteomes" id="UP000230233"/>
    </source>
</evidence>
<dbReference type="AlphaFoldDB" id="A0A2G5SQ37"/>
<sequence>MDQRHTIEFSRGVCQRDEERIRSKMKCHTWRWTRRTWDLTGGVSKITMQRRYSLHLAFSYFSDAEKFAEDTRNEFTAKSSATHEDSKTIETFRQALQMDQERIFYKSMIETSRIIRRTAISEETFTKIHVYVNLQQETNSSTLWTCLAKMAWFLRRRLCIMETAAFLEDDGVLTGIVRSNGKDCNVHRNRSRRALSQHSTSPAPAHDAGLQKIVAVSSIHISTS</sequence>
<reference evidence="3" key="1">
    <citation type="submission" date="2017-10" db="EMBL/GenBank/DDBJ databases">
        <title>Rapid genome shrinkage in a self-fertile nematode reveals novel sperm competition proteins.</title>
        <authorList>
            <person name="Yin D."/>
            <person name="Schwarz E.M."/>
            <person name="Thomas C.G."/>
            <person name="Felde R.L."/>
            <person name="Korf I.F."/>
            <person name="Cutter A.D."/>
            <person name="Schartner C.M."/>
            <person name="Ralston E.J."/>
            <person name="Meyer B.J."/>
            <person name="Haag E.S."/>
        </authorList>
    </citation>
    <scope>NUCLEOTIDE SEQUENCE [LARGE SCALE GENOMIC DNA]</scope>
    <source>
        <strain evidence="3">JU1422</strain>
    </source>
</reference>
<dbReference type="Proteomes" id="UP000230233">
    <property type="component" value="Chromosome X"/>
</dbReference>
<dbReference type="EMBL" id="PDUG01000006">
    <property type="protein sequence ID" value="PIC17033.1"/>
    <property type="molecule type" value="Genomic_DNA"/>
</dbReference>
<evidence type="ECO:0000313" key="2">
    <source>
        <dbReference type="EMBL" id="PIC17033.1"/>
    </source>
</evidence>